<evidence type="ECO:0000313" key="14">
    <source>
        <dbReference type="EMBL" id="NME43908.1"/>
    </source>
</evidence>
<dbReference type="InterPro" id="IPR036704">
    <property type="entry name" value="RraA/RraA-like_sf"/>
</dbReference>
<evidence type="ECO:0000256" key="1">
    <source>
        <dbReference type="ARBA" id="ARBA00001342"/>
    </source>
</evidence>
<evidence type="ECO:0000256" key="13">
    <source>
        <dbReference type="PIRSR" id="PIRSR605493-1"/>
    </source>
</evidence>
<comment type="cofactor">
    <cofactor evidence="2">
        <name>a divalent metal cation</name>
        <dbReference type="ChEBI" id="CHEBI:60240"/>
    </cofactor>
</comment>
<feature type="binding site" evidence="13">
    <location>
        <position position="120"/>
    </location>
    <ligand>
        <name>substrate</name>
    </ligand>
</feature>
<dbReference type="EMBL" id="JABAFR010000006">
    <property type="protein sequence ID" value="NME43908.1"/>
    <property type="molecule type" value="Genomic_DNA"/>
</dbReference>
<evidence type="ECO:0000256" key="4">
    <source>
        <dbReference type="ARBA" id="ARBA00011233"/>
    </source>
</evidence>
<accession>A0A7X9NGP9</accession>
<organism evidence="14 15">
    <name type="scientific">Faecalicoccus pleomorphus</name>
    <dbReference type="NCBI Taxonomy" id="1323"/>
    <lineage>
        <taxon>Bacteria</taxon>
        <taxon>Bacillati</taxon>
        <taxon>Bacillota</taxon>
        <taxon>Erysipelotrichia</taxon>
        <taxon>Erysipelotrichales</taxon>
        <taxon>Erysipelotrichaceae</taxon>
        <taxon>Faecalicoccus</taxon>
    </lineage>
</organism>
<proteinExistence type="inferred from homology"/>
<sequence length="227" mass="24605">MMSIGNIIIKDFKRPDPDLVKKFEGMPVANIDDNMNRTAAIDAGIKPIGYKGSMVGTAFTIKVAQGDNLMLHAAMDLAKPGDVIVIDAGGYTNRAIFGELMATYMKVRGIKGVICDGAIRDYGGLAALENFRVYARGANPNGPYKNGPGEINTPVVVGGQLVHPGDIVVADDDGVLFIRPEYAEKLAKATKMVEEKESNIMKHILEDHTYIRPWVDAKISEIGTEIK</sequence>
<evidence type="ECO:0000313" key="15">
    <source>
        <dbReference type="Proteomes" id="UP000540014"/>
    </source>
</evidence>
<evidence type="ECO:0000256" key="5">
    <source>
        <dbReference type="ARBA" id="ARBA00012213"/>
    </source>
</evidence>
<dbReference type="PANTHER" id="PTHR33254">
    <property type="entry name" value="4-HYDROXY-4-METHYL-2-OXOGLUTARATE ALDOLASE 3-RELATED"/>
    <property type="match status" value="1"/>
</dbReference>
<dbReference type="InterPro" id="IPR005493">
    <property type="entry name" value="RraA/RraA-like"/>
</dbReference>
<comment type="catalytic activity">
    <reaction evidence="12">
        <text>oxaloacetate + H(+) = pyruvate + CO2</text>
        <dbReference type="Rhea" id="RHEA:15641"/>
        <dbReference type="ChEBI" id="CHEBI:15361"/>
        <dbReference type="ChEBI" id="CHEBI:15378"/>
        <dbReference type="ChEBI" id="CHEBI:16452"/>
        <dbReference type="ChEBI" id="CHEBI:16526"/>
        <dbReference type="EC" id="4.1.1.112"/>
    </reaction>
</comment>
<dbReference type="GO" id="GO:0047443">
    <property type="term" value="F:4-hydroxy-4-methyl-2-oxoglutarate aldolase activity"/>
    <property type="evidence" value="ECO:0007669"/>
    <property type="project" value="UniProtKB-EC"/>
</dbReference>
<evidence type="ECO:0000256" key="2">
    <source>
        <dbReference type="ARBA" id="ARBA00001968"/>
    </source>
</evidence>
<keyword evidence="13" id="KW-0479">Metal-binding</keyword>
<evidence type="ECO:0000256" key="8">
    <source>
        <dbReference type="ARBA" id="ARBA00025046"/>
    </source>
</evidence>
<dbReference type="PANTHER" id="PTHR33254:SF4">
    <property type="entry name" value="4-HYDROXY-4-METHYL-2-OXOGLUTARATE ALDOLASE 3-RELATED"/>
    <property type="match status" value="1"/>
</dbReference>
<name>A0A7X9NGP9_9FIRM</name>
<comment type="function">
    <text evidence="8">Catalyzes the aldol cleavage of 4-hydroxy-4-methyl-2-oxoglutarate (HMG) into 2 molecules of pyruvate. Also contains a secondary oxaloacetate (OAA) decarboxylase activity due to the common pyruvate enolate transition state formed following C-C bond cleavage in the retro-aldol and decarboxylation reactions.</text>
</comment>
<comment type="subunit">
    <text evidence="4">Homotrimer.</text>
</comment>
<dbReference type="Pfam" id="PF03737">
    <property type="entry name" value="RraA-like"/>
    <property type="match status" value="1"/>
</dbReference>
<dbReference type="AlphaFoldDB" id="A0A7X9NGP9"/>
<evidence type="ECO:0000256" key="10">
    <source>
        <dbReference type="ARBA" id="ARBA00030169"/>
    </source>
</evidence>
<feature type="binding site" evidence="13">
    <location>
        <position position="121"/>
    </location>
    <ligand>
        <name>Mg(2+)</name>
        <dbReference type="ChEBI" id="CHEBI:18420"/>
    </ligand>
</feature>
<keyword evidence="13" id="KW-0460">Magnesium</keyword>
<dbReference type="Gene3D" id="3.50.30.40">
    <property type="entry name" value="Ribonuclease E inhibitor RraA/RraA-like"/>
    <property type="match status" value="1"/>
</dbReference>
<evidence type="ECO:0000256" key="11">
    <source>
        <dbReference type="ARBA" id="ARBA00032305"/>
    </source>
</evidence>
<dbReference type="Proteomes" id="UP000540014">
    <property type="component" value="Unassembled WGS sequence"/>
</dbReference>
<dbReference type="GO" id="GO:0046872">
    <property type="term" value="F:metal ion binding"/>
    <property type="evidence" value="ECO:0007669"/>
    <property type="project" value="UniProtKB-KW"/>
</dbReference>
<gene>
    <name evidence="14" type="ORF">HF861_03300</name>
</gene>
<evidence type="ECO:0000256" key="12">
    <source>
        <dbReference type="ARBA" id="ARBA00047973"/>
    </source>
</evidence>
<reference evidence="14 15" key="1">
    <citation type="submission" date="2020-04" db="EMBL/GenBank/DDBJ databases">
        <authorList>
            <person name="Hitch T.C.A."/>
            <person name="Wylensek D."/>
            <person name="Clavel T."/>
        </authorList>
    </citation>
    <scope>NUCLEOTIDE SEQUENCE [LARGE SCALE GENOMIC DNA]</scope>
    <source>
        <strain evidence="14 15">BSM-383-APC-22F</strain>
    </source>
</reference>
<comment type="caution">
    <text evidence="14">The sequence shown here is derived from an EMBL/GenBank/DDBJ whole genome shotgun (WGS) entry which is preliminary data.</text>
</comment>
<dbReference type="EC" id="4.1.1.112" evidence="6"/>
<comment type="catalytic activity">
    <reaction evidence="1">
        <text>4-hydroxy-4-methyl-2-oxoglutarate = 2 pyruvate</text>
        <dbReference type="Rhea" id="RHEA:22748"/>
        <dbReference type="ChEBI" id="CHEBI:15361"/>
        <dbReference type="ChEBI" id="CHEBI:58276"/>
        <dbReference type="EC" id="4.1.3.17"/>
    </reaction>
</comment>
<comment type="similarity">
    <text evidence="3">Belongs to the class II aldolase/RraA-like family.</text>
</comment>
<evidence type="ECO:0000256" key="3">
    <source>
        <dbReference type="ARBA" id="ARBA00008621"/>
    </source>
</evidence>
<dbReference type="CDD" id="cd16841">
    <property type="entry name" value="RraA_family"/>
    <property type="match status" value="1"/>
</dbReference>
<dbReference type="NCBIfam" id="NF004850">
    <property type="entry name" value="PRK06201.1"/>
    <property type="match status" value="1"/>
</dbReference>
<dbReference type="EC" id="4.1.3.17" evidence="5"/>
<feature type="binding site" evidence="13">
    <location>
        <begin position="98"/>
        <end position="101"/>
    </location>
    <ligand>
        <name>substrate</name>
    </ligand>
</feature>
<protein>
    <recommendedName>
        <fullName evidence="7">Putative 4-hydroxy-4-methyl-2-oxoglutarate aldolase</fullName>
        <ecNumber evidence="6">4.1.1.112</ecNumber>
        <ecNumber evidence="5">4.1.3.17</ecNumber>
    </recommendedName>
    <alternativeName>
        <fullName evidence="11">Oxaloacetate decarboxylase</fullName>
    </alternativeName>
    <alternativeName>
        <fullName evidence="9">Regulator of ribonuclease activity homolog</fullName>
    </alternativeName>
    <alternativeName>
        <fullName evidence="10">RraA-like protein</fullName>
    </alternativeName>
</protein>
<dbReference type="SUPFAM" id="SSF89562">
    <property type="entry name" value="RraA-like"/>
    <property type="match status" value="1"/>
</dbReference>
<evidence type="ECO:0000256" key="7">
    <source>
        <dbReference type="ARBA" id="ARBA00016549"/>
    </source>
</evidence>
<dbReference type="GO" id="GO:0008948">
    <property type="term" value="F:oxaloacetate decarboxylase activity"/>
    <property type="evidence" value="ECO:0007669"/>
    <property type="project" value="UniProtKB-EC"/>
</dbReference>
<comment type="cofactor">
    <cofactor evidence="13">
        <name>Mg(2+)</name>
        <dbReference type="ChEBI" id="CHEBI:18420"/>
    </cofactor>
</comment>
<evidence type="ECO:0000256" key="9">
    <source>
        <dbReference type="ARBA" id="ARBA00029596"/>
    </source>
</evidence>
<evidence type="ECO:0000256" key="6">
    <source>
        <dbReference type="ARBA" id="ARBA00012947"/>
    </source>
</evidence>